<protein>
    <submittedName>
        <fullName evidence="1">Uncharacterized protein</fullName>
    </submittedName>
</protein>
<sequence length="95" mass="10840">MEVEIEDFDVELIMANDYQYFSMILDNCYCGNCGDTTTIVNYKSYLDNTNDIILKGKCAKCGEGVRRCIETGADRNSMKIARHIKSVLKISRNKK</sequence>
<name>A0A1H9S353_9SPHI</name>
<evidence type="ECO:0000313" key="1">
    <source>
        <dbReference type="EMBL" id="SER79427.1"/>
    </source>
</evidence>
<proteinExistence type="predicted"/>
<accession>A0A1H9S353</accession>
<dbReference type="STRING" id="390241.SAMN04488023_116109"/>
<gene>
    <name evidence="1" type="ORF">SAMN04488023_116109</name>
</gene>
<reference evidence="1 2" key="1">
    <citation type="submission" date="2016-10" db="EMBL/GenBank/DDBJ databases">
        <authorList>
            <person name="de Groot N.N."/>
        </authorList>
    </citation>
    <scope>NUCLEOTIDE SEQUENCE [LARGE SCALE GENOMIC DNA]</scope>
    <source>
        <strain evidence="1 2">DSM 18610</strain>
    </source>
</reference>
<dbReference type="EMBL" id="FOGG01000016">
    <property type="protein sequence ID" value="SER79427.1"/>
    <property type="molecule type" value="Genomic_DNA"/>
</dbReference>
<dbReference type="RefSeq" id="WP_090885361.1">
    <property type="nucleotide sequence ID" value="NZ_FOGG01000016.1"/>
</dbReference>
<dbReference type="OrthoDB" id="1121084at2"/>
<evidence type="ECO:0000313" key="2">
    <source>
        <dbReference type="Proteomes" id="UP000199572"/>
    </source>
</evidence>
<dbReference type="AlphaFoldDB" id="A0A1H9S353"/>
<dbReference type="Proteomes" id="UP000199572">
    <property type="component" value="Unassembled WGS sequence"/>
</dbReference>
<keyword evidence="2" id="KW-1185">Reference proteome</keyword>
<organism evidence="1 2">
    <name type="scientific">Pedobacter rhizosphaerae</name>
    <dbReference type="NCBI Taxonomy" id="390241"/>
    <lineage>
        <taxon>Bacteria</taxon>
        <taxon>Pseudomonadati</taxon>
        <taxon>Bacteroidota</taxon>
        <taxon>Sphingobacteriia</taxon>
        <taxon>Sphingobacteriales</taxon>
        <taxon>Sphingobacteriaceae</taxon>
        <taxon>Pedobacter</taxon>
    </lineage>
</organism>